<comment type="subcellular location">
    <subcellularLocation>
        <location evidence="1">Membrane</location>
        <topology evidence="1">Multi-pass membrane protein</topology>
    </subcellularLocation>
</comment>
<dbReference type="AlphaFoldDB" id="A0A316VE57"/>
<organism evidence="9 10">
    <name type="scientific">Meira miltonrushii</name>
    <dbReference type="NCBI Taxonomy" id="1280837"/>
    <lineage>
        <taxon>Eukaryota</taxon>
        <taxon>Fungi</taxon>
        <taxon>Dikarya</taxon>
        <taxon>Basidiomycota</taxon>
        <taxon>Ustilaginomycotina</taxon>
        <taxon>Exobasidiomycetes</taxon>
        <taxon>Exobasidiales</taxon>
        <taxon>Brachybasidiaceae</taxon>
        <taxon>Meira</taxon>
    </lineage>
</organism>
<feature type="transmembrane region" description="Helical" evidence="7">
    <location>
        <begin position="866"/>
        <end position="892"/>
    </location>
</feature>
<feature type="transmembrane region" description="Helical" evidence="7">
    <location>
        <begin position="648"/>
        <end position="668"/>
    </location>
</feature>
<sequence>MSTTNDANVEERGSISQTRRSNSQTPSTPLPWFQLSVITLMRISEPINFTVIFPFISDFIWHLGTTKDRSELGLYAGIIESLFAVCQTCTVLIWAKASDKYGRKPILINGLIGSSISAICVGTSSTFVMLIFSRCLSGALNGNVAVYKAMIGEMSDKTNIARAFSLLSLTWSLGCIIGPLLGGYLSRPAEKYAIFSTKQHGLLSLGGLWERFPFLLPCFIAACFSWFSILLGTFVLKETLPEKNETQDCRSSLQNEANDEAPTERTSLLERSRRDSATMSSYEAIPINITQNQSVSIWSLLRTPQIARQLVSNCLLALCMVSIDSVNVLYFWEPIQLGGLSFPSNITGSLFSASGAWGVIILIVLFPFLQRRYGTLPLFRVAVSGLILVPIVLPLASVVAKAGLIDPINGGRHQGQFEKDVYPESRSIVLVIITAGLLIKTTCAMAYSCQSILINQAAAFAPGAPMATLNGLAQMSFSSMNAFGPYMFSTLYALSLENHILGGYMIWFAIGGIAIVGMIASFSLIDVEEMVNRGEISEDAANRLGDVAEDEPGSSIHSKSAAFFPKEEGKSHKVAHDDIHTRDEVVIEEQKEVKSIAQTGTTPLPWLQLLIIIFMRLSDPISFTFIFLFINDLIMQTDLTQDQSKLGLYSGIIESLFAVSQAFTVLAWARLSDKYGRKPILILGLIGSSIGAIGIGSTSSSFVALVIWRCLSGALNGNVAVHAAMIGEISDKTNQGRAFSLLSSAFPIGLVIGPMLGEYLSKPAEKYSFFSSNSHGLLCFGGLWERHPFLLPSLVVACYSWTAAAVGYFTLKETLFSKVKNDSSNHEHISECTHLLKRPQEADQSRRQTKVNKGTTIQELLEHPQILYRVISSSLLGLCMVSLVTVSTLYFWEPIKNGGLSFSSNITGSLLGMGGAWGAMMLFFIFPYVQKRLGTLKLFQICVSGFVLVSIFLPIASLIAKASLVDPIKGGTTHGKFEQDISPISQRFILAIVAVALFIESSCAMAYPCIAILINQAANVVPGQQRATLNGLTQMSFSAMNALGPYTFSTLYALILHDQPLGGYLIWILTAGIASLGMYISTKLTDLEEASDGIDDNFAKKSV</sequence>
<feature type="region of interest" description="Disordered" evidence="6">
    <location>
        <begin position="1"/>
        <end position="27"/>
    </location>
</feature>
<dbReference type="PANTHER" id="PTHR23504">
    <property type="entry name" value="MAJOR FACILITATOR SUPERFAMILY DOMAIN-CONTAINING PROTEIN 10"/>
    <property type="match status" value="1"/>
</dbReference>
<feature type="region of interest" description="Disordered" evidence="6">
    <location>
        <begin position="247"/>
        <end position="275"/>
    </location>
</feature>
<feature type="transmembrane region" description="Helical" evidence="7">
    <location>
        <begin position="459"/>
        <end position="484"/>
    </location>
</feature>
<dbReference type="GO" id="GO:0016020">
    <property type="term" value="C:membrane"/>
    <property type="evidence" value="ECO:0007669"/>
    <property type="project" value="UniProtKB-SubCell"/>
</dbReference>
<feature type="transmembrane region" description="Helical" evidence="7">
    <location>
        <begin position="350"/>
        <end position="369"/>
    </location>
</feature>
<feature type="transmembrane region" description="Helical" evidence="7">
    <location>
        <begin position="72"/>
        <end position="94"/>
    </location>
</feature>
<evidence type="ECO:0000256" key="6">
    <source>
        <dbReference type="SAM" id="MobiDB-lite"/>
    </source>
</evidence>
<feature type="transmembrane region" description="Helical" evidence="7">
    <location>
        <begin position="738"/>
        <end position="757"/>
    </location>
</feature>
<dbReference type="Proteomes" id="UP000245771">
    <property type="component" value="Unassembled WGS sequence"/>
</dbReference>
<feature type="transmembrane region" description="Helical" evidence="7">
    <location>
        <begin position="789"/>
        <end position="811"/>
    </location>
</feature>
<feature type="domain" description="Major facilitator superfamily (MFS) profile" evidence="8">
    <location>
        <begin position="34"/>
        <end position="529"/>
    </location>
</feature>
<feature type="transmembrane region" description="Helical" evidence="7">
    <location>
        <begin position="904"/>
        <end position="926"/>
    </location>
</feature>
<keyword evidence="2" id="KW-0813">Transport</keyword>
<keyword evidence="5 7" id="KW-0472">Membrane</keyword>
<keyword evidence="4 7" id="KW-1133">Transmembrane helix</keyword>
<keyword evidence="10" id="KW-1185">Reference proteome</keyword>
<dbReference type="InterPro" id="IPR020846">
    <property type="entry name" value="MFS_dom"/>
</dbReference>
<evidence type="ECO:0000313" key="9">
    <source>
        <dbReference type="EMBL" id="PWN35967.1"/>
    </source>
</evidence>
<feature type="transmembrane region" description="Helical" evidence="7">
    <location>
        <begin position="706"/>
        <end position="726"/>
    </location>
</feature>
<dbReference type="InterPro" id="IPR011701">
    <property type="entry name" value="MFS"/>
</dbReference>
<evidence type="ECO:0000259" key="8">
    <source>
        <dbReference type="PROSITE" id="PS50850"/>
    </source>
</evidence>
<reference evidence="9 10" key="1">
    <citation type="journal article" date="2018" name="Mol. Biol. Evol.">
        <title>Broad Genomic Sampling Reveals a Smut Pathogenic Ancestry of the Fungal Clade Ustilaginomycotina.</title>
        <authorList>
            <person name="Kijpornyongpan T."/>
            <person name="Mondo S.J."/>
            <person name="Barry K."/>
            <person name="Sandor L."/>
            <person name="Lee J."/>
            <person name="Lipzen A."/>
            <person name="Pangilinan J."/>
            <person name="LaButti K."/>
            <person name="Hainaut M."/>
            <person name="Henrissat B."/>
            <person name="Grigoriev I.V."/>
            <person name="Spatafora J.W."/>
            <person name="Aime M.C."/>
        </authorList>
    </citation>
    <scope>NUCLEOTIDE SEQUENCE [LARGE SCALE GENOMIC DNA]</scope>
    <source>
        <strain evidence="9 10">MCA 3882</strain>
    </source>
</reference>
<feature type="transmembrane region" description="Helical" evidence="7">
    <location>
        <begin position="310"/>
        <end position="330"/>
    </location>
</feature>
<dbReference type="GeneID" id="37023543"/>
<dbReference type="PANTHER" id="PTHR23504:SF15">
    <property type="entry name" value="MAJOR FACILITATOR SUPERFAMILY (MFS) PROFILE DOMAIN-CONTAINING PROTEIN"/>
    <property type="match status" value="1"/>
</dbReference>
<feature type="domain" description="Major facilitator superfamily (MFS) profile" evidence="8">
    <location>
        <begin position="608"/>
        <end position="1089"/>
    </location>
</feature>
<feature type="transmembrane region" description="Helical" evidence="7">
    <location>
        <begin position="988"/>
        <end position="1014"/>
    </location>
</feature>
<dbReference type="GO" id="GO:0022857">
    <property type="term" value="F:transmembrane transporter activity"/>
    <property type="evidence" value="ECO:0007669"/>
    <property type="project" value="InterPro"/>
</dbReference>
<keyword evidence="3 7" id="KW-0812">Transmembrane</keyword>
<evidence type="ECO:0000313" key="10">
    <source>
        <dbReference type="Proteomes" id="UP000245771"/>
    </source>
</evidence>
<dbReference type="Pfam" id="PF07690">
    <property type="entry name" value="MFS_1"/>
    <property type="match status" value="2"/>
</dbReference>
<dbReference type="Gene3D" id="1.20.1250.20">
    <property type="entry name" value="MFS general substrate transporter like domains"/>
    <property type="match status" value="2"/>
</dbReference>
<name>A0A316VE57_9BASI</name>
<gene>
    <name evidence="9" type="ORF">FA14DRAFT_189892</name>
</gene>
<dbReference type="InterPro" id="IPR036259">
    <property type="entry name" value="MFS_trans_sf"/>
</dbReference>
<evidence type="ECO:0000256" key="4">
    <source>
        <dbReference type="ARBA" id="ARBA00022989"/>
    </source>
</evidence>
<feature type="transmembrane region" description="Helical" evidence="7">
    <location>
        <begin position="1035"/>
        <end position="1055"/>
    </location>
</feature>
<evidence type="ECO:0000256" key="1">
    <source>
        <dbReference type="ARBA" id="ARBA00004141"/>
    </source>
</evidence>
<feature type="transmembrane region" description="Helical" evidence="7">
    <location>
        <begin position="381"/>
        <end position="405"/>
    </location>
</feature>
<dbReference type="PROSITE" id="PS50850">
    <property type="entry name" value="MFS"/>
    <property type="match status" value="2"/>
</dbReference>
<feature type="transmembrane region" description="Helical" evidence="7">
    <location>
        <begin position="1061"/>
        <end position="1080"/>
    </location>
</feature>
<dbReference type="EMBL" id="KZ819603">
    <property type="protein sequence ID" value="PWN35967.1"/>
    <property type="molecule type" value="Genomic_DNA"/>
</dbReference>
<feature type="transmembrane region" description="Helical" evidence="7">
    <location>
        <begin position="425"/>
        <end position="447"/>
    </location>
</feature>
<feature type="transmembrane region" description="Helical" evidence="7">
    <location>
        <begin position="163"/>
        <end position="185"/>
    </location>
</feature>
<evidence type="ECO:0000256" key="5">
    <source>
        <dbReference type="ARBA" id="ARBA00023136"/>
    </source>
</evidence>
<dbReference type="OrthoDB" id="419616at2759"/>
<feature type="compositionally biased region" description="Polar residues" evidence="6">
    <location>
        <begin position="14"/>
        <end position="27"/>
    </location>
</feature>
<feature type="transmembrane region" description="Helical" evidence="7">
    <location>
        <begin position="106"/>
        <end position="125"/>
    </location>
</feature>
<dbReference type="RefSeq" id="XP_025356269.1">
    <property type="nucleotide sequence ID" value="XM_025501762.1"/>
</dbReference>
<feature type="transmembrane region" description="Helical" evidence="7">
    <location>
        <begin position="504"/>
        <end position="525"/>
    </location>
</feature>
<dbReference type="SUPFAM" id="SSF103473">
    <property type="entry name" value="MFS general substrate transporter"/>
    <property type="match status" value="2"/>
</dbReference>
<proteinExistence type="predicted"/>
<feature type="transmembrane region" description="Helical" evidence="7">
    <location>
        <begin position="604"/>
        <end position="628"/>
    </location>
</feature>
<feature type="transmembrane region" description="Helical" evidence="7">
    <location>
        <begin position="680"/>
        <end position="700"/>
    </location>
</feature>
<dbReference type="PRINTS" id="PR01035">
    <property type="entry name" value="TCRTETA"/>
</dbReference>
<evidence type="ECO:0000256" key="3">
    <source>
        <dbReference type="ARBA" id="ARBA00022692"/>
    </source>
</evidence>
<dbReference type="InParanoid" id="A0A316VE57"/>
<feature type="transmembrane region" description="Helical" evidence="7">
    <location>
        <begin position="938"/>
        <end position="960"/>
    </location>
</feature>
<protein>
    <submittedName>
        <fullName evidence="9">MFS general substrate transporter</fullName>
    </submittedName>
</protein>
<evidence type="ECO:0000256" key="2">
    <source>
        <dbReference type="ARBA" id="ARBA00022448"/>
    </source>
</evidence>
<dbReference type="InterPro" id="IPR001958">
    <property type="entry name" value="Tet-R_TetA/multi-R_MdtG-like"/>
</dbReference>
<feature type="transmembrane region" description="Helical" evidence="7">
    <location>
        <begin position="214"/>
        <end position="236"/>
    </location>
</feature>
<dbReference type="CDD" id="cd17330">
    <property type="entry name" value="MFS_SLC46_TetA_like"/>
    <property type="match status" value="1"/>
</dbReference>
<evidence type="ECO:0000256" key="7">
    <source>
        <dbReference type="SAM" id="Phobius"/>
    </source>
</evidence>
<accession>A0A316VE57</accession>